<dbReference type="PANTHER" id="PTHR47560">
    <property type="entry name" value="EXPRESSED PROTEIN"/>
    <property type="match status" value="1"/>
</dbReference>
<sequence length="82" mass="9281">MKPRDHELIDMMERSQTKYQIVLTKTDLVFPIDVARRATQIEESLKAKKSVVQPVMMVSSKTGAGFQCLRTALAKVARFAKL</sequence>
<dbReference type="InterPro" id="IPR027417">
    <property type="entry name" value="P-loop_NTPase"/>
</dbReference>
<accession>A0ABC8SLI4</accession>
<dbReference type="AlphaFoldDB" id="A0ABC8SLI4"/>
<name>A0ABC8SLI4_9AQUA</name>
<dbReference type="SUPFAM" id="SSF52540">
    <property type="entry name" value="P-loop containing nucleoside triphosphate hydrolases"/>
    <property type="match status" value="1"/>
</dbReference>
<evidence type="ECO:0000313" key="2">
    <source>
        <dbReference type="Proteomes" id="UP001642360"/>
    </source>
</evidence>
<dbReference type="Proteomes" id="UP001642360">
    <property type="component" value="Unassembled WGS sequence"/>
</dbReference>
<evidence type="ECO:0000313" key="1">
    <source>
        <dbReference type="EMBL" id="CAK9158046.1"/>
    </source>
</evidence>
<gene>
    <name evidence="1" type="ORF">ILEXP_LOCUS26641</name>
</gene>
<protein>
    <submittedName>
        <fullName evidence="1">Uncharacterized protein</fullName>
    </submittedName>
</protein>
<keyword evidence="2" id="KW-1185">Reference proteome</keyword>
<dbReference type="EMBL" id="CAUOFW020003102">
    <property type="protein sequence ID" value="CAK9158046.1"/>
    <property type="molecule type" value="Genomic_DNA"/>
</dbReference>
<dbReference type="PANTHER" id="PTHR47560:SF1">
    <property type="entry name" value="EXPRESSED PROTEIN"/>
    <property type="match status" value="1"/>
</dbReference>
<organism evidence="1 2">
    <name type="scientific">Ilex paraguariensis</name>
    <name type="common">yerba mate</name>
    <dbReference type="NCBI Taxonomy" id="185542"/>
    <lineage>
        <taxon>Eukaryota</taxon>
        <taxon>Viridiplantae</taxon>
        <taxon>Streptophyta</taxon>
        <taxon>Embryophyta</taxon>
        <taxon>Tracheophyta</taxon>
        <taxon>Spermatophyta</taxon>
        <taxon>Magnoliopsida</taxon>
        <taxon>eudicotyledons</taxon>
        <taxon>Gunneridae</taxon>
        <taxon>Pentapetalae</taxon>
        <taxon>asterids</taxon>
        <taxon>campanulids</taxon>
        <taxon>Aquifoliales</taxon>
        <taxon>Aquifoliaceae</taxon>
        <taxon>Ilex</taxon>
    </lineage>
</organism>
<reference evidence="1 2" key="1">
    <citation type="submission" date="2024-02" db="EMBL/GenBank/DDBJ databases">
        <authorList>
            <person name="Vignale AGUSTIN F."/>
            <person name="Sosa J E."/>
            <person name="Modenutti C."/>
        </authorList>
    </citation>
    <scope>NUCLEOTIDE SEQUENCE [LARGE SCALE GENOMIC DNA]</scope>
</reference>
<dbReference type="Gene3D" id="3.40.50.300">
    <property type="entry name" value="P-loop containing nucleotide triphosphate hydrolases"/>
    <property type="match status" value="1"/>
</dbReference>
<proteinExistence type="predicted"/>
<comment type="caution">
    <text evidence="1">The sequence shown here is derived from an EMBL/GenBank/DDBJ whole genome shotgun (WGS) entry which is preliminary data.</text>
</comment>